<name>A0A8S9TGR2_PHYIN</name>
<gene>
    <name evidence="1" type="ORF">GN958_ATG23639</name>
</gene>
<organism evidence="1 2">
    <name type="scientific">Phytophthora infestans</name>
    <name type="common">Potato late blight agent</name>
    <name type="synonym">Botrytis infestans</name>
    <dbReference type="NCBI Taxonomy" id="4787"/>
    <lineage>
        <taxon>Eukaryota</taxon>
        <taxon>Sar</taxon>
        <taxon>Stramenopiles</taxon>
        <taxon>Oomycota</taxon>
        <taxon>Peronosporomycetes</taxon>
        <taxon>Peronosporales</taxon>
        <taxon>Peronosporaceae</taxon>
        <taxon>Phytophthora</taxon>
    </lineage>
</organism>
<dbReference type="SUPFAM" id="SSF140860">
    <property type="entry name" value="Pseudo ankyrin repeat-like"/>
    <property type="match status" value="1"/>
</dbReference>
<evidence type="ECO:0000313" key="1">
    <source>
        <dbReference type="EMBL" id="KAF4127180.1"/>
    </source>
</evidence>
<accession>A0A8S9TGR2</accession>
<reference evidence="1" key="1">
    <citation type="submission" date="2020-03" db="EMBL/GenBank/DDBJ databases">
        <title>Hybrid Assembly of Korean Phytophthora infestans isolates.</title>
        <authorList>
            <person name="Prokchorchik M."/>
            <person name="Lee Y."/>
            <person name="Seo J."/>
            <person name="Cho J.-H."/>
            <person name="Park Y.-E."/>
            <person name="Jang D.-C."/>
            <person name="Im J.-S."/>
            <person name="Choi J.-G."/>
            <person name="Park H.-J."/>
            <person name="Lee G.-B."/>
            <person name="Lee Y.-G."/>
            <person name="Hong S.-Y."/>
            <person name="Cho K."/>
            <person name="Sohn K.H."/>
        </authorList>
    </citation>
    <scope>NUCLEOTIDE SEQUENCE</scope>
    <source>
        <strain evidence="1">KR_2_A2</strain>
    </source>
</reference>
<proteinExistence type="predicted"/>
<dbReference type="EMBL" id="JAACNO010003318">
    <property type="protein sequence ID" value="KAF4127180.1"/>
    <property type="molecule type" value="Genomic_DNA"/>
</dbReference>
<comment type="caution">
    <text evidence="1">The sequence shown here is derived from an EMBL/GenBank/DDBJ whole genome shotgun (WGS) entry which is preliminary data.</text>
</comment>
<dbReference type="Proteomes" id="UP000704712">
    <property type="component" value="Unassembled WGS sequence"/>
</dbReference>
<protein>
    <submittedName>
        <fullName evidence="1">Uncharacterized protein</fullName>
    </submittedName>
</protein>
<sequence length="134" mass="15102">MVSTRKPLLTCVSVVWRERQETLGFLPHVAALISAYLDSSQLWNIPQALDFGYLHLLQRLDATSRRLRPLSNRSCFLSAAQRGDLALLQWLAVYDPDFKGYGGVLDHAAEHGQLEVVKWLDKTLPDLQAGKRTS</sequence>
<dbReference type="AlphaFoldDB" id="A0A8S9TGR2"/>
<evidence type="ECO:0000313" key="2">
    <source>
        <dbReference type="Proteomes" id="UP000704712"/>
    </source>
</evidence>